<keyword evidence="3" id="KW-1185">Reference proteome</keyword>
<proteinExistence type="predicted"/>
<evidence type="ECO:0000313" key="2">
    <source>
        <dbReference type="EMBL" id="CAK0791028.1"/>
    </source>
</evidence>
<dbReference type="EMBL" id="CAUYUJ010000516">
    <property type="protein sequence ID" value="CAK0791028.1"/>
    <property type="molecule type" value="Genomic_DNA"/>
</dbReference>
<name>A0ABN9PF54_9DINO</name>
<feature type="region of interest" description="Disordered" evidence="1">
    <location>
        <begin position="17"/>
        <end position="45"/>
    </location>
</feature>
<sequence length="133" mass="14437">MTRRGVCSADRRQRCRCPEGALSPTEPPRPRRRPGAMVSAAPRGSPATAALLQATAGAGSAVAVAFALHPLELTKTRRFGHERRASQNKTSGRELFCSFRFLGAPPGPRTINELFRDEKPRLGKVSGFPGTRR</sequence>
<evidence type="ECO:0000256" key="1">
    <source>
        <dbReference type="SAM" id="MobiDB-lite"/>
    </source>
</evidence>
<accession>A0ABN9PF54</accession>
<dbReference type="Proteomes" id="UP001189429">
    <property type="component" value="Unassembled WGS sequence"/>
</dbReference>
<gene>
    <name evidence="2" type="ORF">PCOR1329_LOCUS2087</name>
</gene>
<reference evidence="2" key="1">
    <citation type="submission" date="2023-10" db="EMBL/GenBank/DDBJ databases">
        <authorList>
            <person name="Chen Y."/>
            <person name="Shah S."/>
            <person name="Dougan E. K."/>
            <person name="Thang M."/>
            <person name="Chan C."/>
        </authorList>
    </citation>
    <scope>NUCLEOTIDE SEQUENCE [LARGE SCALE GENOMIC DNA]</scope>
</reference>
<organism evidence="2 3">
    <name type="scientific">Prorocentrum cordatum</name>
    <dbReference type="NCBI Taxonomy" id="2364126"/>
    <lineage>
        <taxon>Eukaryota</taxon>
        <taxon>Sar</taxon>
        <taxon>Alveolata</taxon>
        <taxon>Dinophyceae</taxon>
        <taxon>Prorocentrales</taxon>
        <taxon>Prorocentraceae</taxon>
        <taxon>Prorocentrum</taxon>
    </lineage>
</organism>
<evidence type="ECO:0000313" key="3">
    <source>
        <dbReference type="Proteomes" id="UP001189429"/>
    </source>
</evidence>
<comment type="caution">
    <text evidence="2">The sequence shown here is derived from an EMBL/GenBank/DDBJ whole genome shotgun (WGS) entry which is preliminary data.</text>
</comment>
<protein>
    <submittedName>
        <fullName evidence="2">Uncharacterized protein</fullName>
    </submittedName>
</protein>